<comment type="caution">
    <text evidence="2">The sequence shown here is derived from an EMBL/GenBank/DDBJ whole genome shotgun (WGS) entry which is preliminary data.</text>
</comment>
<dbReference type="Proteomes" id="UP000541610">
    <property type="component" value="Unassembled WGS sequence"/>
</dbReference>
<keyword evidence="1" id="KW-0732">Signal</keyword>
<evidence type="ECO:0000313" key="2">
    <source>
        <dbReference type="EMBL" id="KAF4684598.1"/>
    </source>
</evidence>
<gene>
    <name evidence="2" type="ORF">FOZ60_007650</name>
</gene>
<feature type="signal peptide" evidence="1">
    <location>
        <begin position="1"/>
        <end position="23"/>
    </location>
</feature>
<accession>A0A7J6NL78</accession>
<protein>
    <submittedName>
        <fullName evidence="2">Uncharacterized protein</fullName>
    </submittedName>
</protein>
<dbReference type="AlphaFoldDB" id="A0A7J6NL78"/>
<name>A0A7J6NL78_PEROL</name>
<organism evidence="2 3">
    <name type="scientific">Perkinsus olseni</name>
    <name type="common">Perkinsus atlanticus</name>
    <dbReference type="NCBI Taxonomy" id="32597"/>
    <lineage>
        <taxon>Eukaryota</taxon>
        <taxon>Sar</taxon>
        <taxon>Alveolata</taxon>
        <taxon>Perkinsozoa</taxon>
        <taxon>Perkinsea</taxon>
        <taxon>Perkinsida</taxon>
        <taxon>Perkinsidae</taxon>
        <taxon>Perkinsus</taxon>
    </lineage>
</organism>
<feature type="chain" id="PRO_5029670731" evidence="1">
    <location>
        <begin position="24"/>
        <end position="192"/>
    </location>
</feature>
<evidence type="ECO:0000313" key="3">
    <source>
        <dbReference type="Proteomes" id="UP000541610"/>
    </source>
</evidence>
<dbReference type="OrthoDB" id="10323056at2759"/>
<reference evidence="2 3" key="1">
    <citation type="submission" date="2020-04" db="EMBL/GenBank/DDBJ databases">
        <title>Perkinsus olseni comparative genomics.</title>
        <authorList>
            <person name="Bogema D.R."/>
        </authorList>
    </citation>
    <scope>NUCLEOTIDE SEQUENCE [LARGE SCALE GENOMIC DNA]</scope>
    <source>
        <strain evidence="2">00978-12</strain>
    </source>
</reference>
<dbReference type="EMBL" id="JABANP010000302">
    <property type="protein sequence ID" value="KAF4684598.1"/>
    <property type="molecule type" value="Genomic_DNA"/>
</dbReference>
<proteinExistence type="predicted"/>
<sequence>MVILTRNILTSVSVLTTVMGLEAANNFNMGDLSRVLDQLNQLNQPKPSRTVTGDVTSCKIDYGDSSIDLRKTYDHDYYIRWEADKPRRMSATFWILIDGSYHFSFVDGERSTKCAGPDNKMKRLYARVCPFPRLIDSIELAFTGGMNQEACLKLAEKIEDSPLDGYVKGNWLKQFFLERMSEAFEVDHVKCL</sequence>
<evidence type="ECO:0000256" key="1">
    <source>
        <dbReference type="SAM" id="SignalP"/>
    </source>
</evidence>